<name>A0A1I1IC72_9RHOB</name>
<dbReference type="GO" id="GO:0005524">
    <property type="term" value="F:ATP binding"/>
    <property type="evidence" value="ECO:0007669"/>
    <property type="project" value="UniProtKB-KW"/>
</dbReference>
<proteinExistence type="inferred from homology"/>
<protein>
    <submittedName>
        <fullName evidence="9">Peptide/nickel transport system ATP-binding protein</fullName>
    </submittedName>
</protein>
<dbReference type="PROSITE" id="PS00211">
    <property type="entry name" value="ABC_TRANSPORTER_1"/>
    <property type="match status" value="1"/>
</dbReference>
<organism evidence="9 10">
    <name type="scientific">Tropicimonas isoalkanivorans</name>
    <dbReference type="NCBI Taxonomy" id="441112"/>
    <lineage>
        <taxon>Bacteria</taxon>
        <taxon>Pseudomonadati</taxon>
        <taxon>Pseudomonadota</taxon>
        <taxon>Alphaproteobacteria</taxon>
        <taxon>Rhodobacterales</taxon>
        <taxon>Roseobacteraceae</taxon>
        <taxon>Tropicimonas</taxon>
    </lineage>
</organism>
<dbReference type="GO" id="GO:0016887">
    <property type="term" value="F:ATP hydrolysis activity"/>
    <property type="evidence" value="ECO:0007669"/>
    <property type="project" value="InterPro"/>
</dbReference>
<keyword evidence="4" id="KW-1003">Cell membrane</keyword>
<accession>A0A1I1IC72</accession>
<keyword evidence="7" id="KW-0472">Membrane</keyword>
<dbReference type="PANTHER" id="PTHR43297:SF2">
    <property type="entry name" value="DIPEPTIDE TRANSPORT ATP-BINDING PROTEIN DPPD"/>
    <property type="match status" value="1"/>
</dbReference>
<dbReference type="RefSeq" id="WP_245758798.1">
    <property type="nucleotide sequence ID" value="NZ_FOLG01000004.1"/>
</dbReference>
<dbReference type="InterPro" id="IPR027417">
    <property type="entry name" value="P-loop_NTPase"/>
</dbReference>
<dbReference type="EMBL" id="FOLG01000004">
    <property type="protein sequence ID" value="SFC33685.1"/>
    <property type="molecule type" value="Genomic_DNA"/>
</dbReference>
<keyword evidence="3" id="KW-0813">Transport</keyword>
<feature type="domain" description="ABC transporter" evidence="8">
    <location>
        <begin position="25"/>
        <end position="276"/>
    </location>
</feature>
<evidence type="ECO:0000259" key="8">
    <source>
        <dbReference type="PROSITE" id="PS50893"/>
    </source>
</evidence>
<dbReference type="GO" id="GO:0015833">
    <property type="term" value="P:peptide transport"/>
    <property type="evidence" value="ECO:0007669"/>
    <property type="project" value="InterPro"/>
</dbReference>
<dbReference type="STRING" id="441112.SAMN04488094_10420"/>
<evidence type="ECO:0000256" key="6">
    <source>
        <dbReference type="ARBA" id="ARBA00022840"/>
    </source>
</evidence>
<evidence type="ECO:0000256" key="2">
    <source>
        <dbReference type="ARBA" id="ARBA00005417"/>
    </source>
</evidence>
<evidence type="ECO:0000256" key="7">
    <source>
        <dbReference type="ARBA" id="ARBA00023136"/>
    </source>
</evidence>
<evidence type="ECO:0000313" key="10">
    <source>
        <dbReference type="Proteomes" id="UP000198728"/>
    </source>
</evidence>
<dbReference type="InterPro" id="IPR003439">
    <property type="entry name" value="ABC_transporter-like_ATP-bd"/>
</dbReference>
<dbReference type="FunFam" id="3.40.50.300:FF:000016">
    <property type="entry name" value="Oligopeptide ABC transporter ATP-binding component"/>
    <property type="match status" value="1"/>
</dbReference>
<dbReference type="AlphaFoldDB" id="A0A1I1IC72"/>
<dbReference type="Pfam" id="PF08352">
    <property type="entry name" value="oligo_HPY"/>
    <property type="match status" value="1"/>
</dbReference>
<evidence type="ECO:0000256" key="3">
    <source>
        <dbReference type="ARBA" id="ARBA00022448"/>
    </source>
</evidence>
<dbReference type="InterPro" id="IPR013563">
    <property type="entry name" value="Oligopep_ABC_C"/>
</dbReference>
<dbReference type="SMART" id="SM00382">
    <property type="entry name" value="AAA"/>
    <property type="match status" value="1"/>
</dbReference>
<evidence type="ECO:0000256" key="4">
    <source>
        <dbReference type="ARBA" id="ARBA00022475"/>
    </source>
</evidence>
<dbReference type="InterPro" id="IPR050388">
    <property type="entry name" value="ABC_Ni/Peptide_Import"/>
</dbReference>
<dbReference type="Proteomes" id="UP000198728">
    <property type="component" value="Unassembled WGS sequence"/>
</dbReference>
<keyword evidence="10" id="KW-1185">Reference proteome</keyword>
<evidence type="ECO:0000313" key="9">
    <source>
        <dbReference type="EMBL" id="SFC33685.1"/>
    </source>
</evidence>
<sequence length="351" mass="38086">MSDVAMNDLSETPVRTRATDAKTVLAVEDLCTDFRTKAGSVRAVDGVSFELKAGEILAIVGESGSGKSVTSLSIMGLIPEPPGRIAGGRVFFDGQDLTKLTDRQLQKLRGSSLSMIFQEPMTSLNPVLSIGRQMTEGIRQHLGMSADQARRHAVEMMRRVSIPAPEHRLKEYPHQFSGGMLQRIMIAIAMSCNPKVLIADEPTTALDVTIQAQILELMQELRDMTGAAIMLITHDMGVVAETADRVIVMYAGQKIEEGSVEEVFRAPRHPYTLGLLGALPRLGQAGAVGDTELNEIPGVVPPLTDLPPGCRFSDRCSYATDKCRAETPPLETKRPGHIAACWHSDELESPT</sequence>
<dbReference type="NCBIfam" id="TIGR01727">
    <property type="entry name" value="oligo_HPY"/>
    <property type="match status" value="1"/>
</dbReference>
<reference evidence="9 10" key="1">
    <citation type="submission" date="2016-10" db="EMBL/GenBank/DDBJ databases">
        <authorList>
            <person name="de Groot N.N."/>
        </authorList>
    </citation>
    <scope>NUCLEOTIDE SEQUENCE [LARGE SCALE GENOMIC DNA]</scope>
    <source>
        <strain evidence="9 10">DSM 19548</strain>
    </source>
</reference>
<dbReference type="InterPro" id="IPR003593">
    <property type="entry name" value="AAA+_ATPase"/>
</dbReference>
<dbReference type="GO" id="GO:0005886">
    <property type="term" value="C:plasma membrane"/>
    <property type="evidence" value="ECO:0007669"/>
    <property type="project" value="UniProtKB-SubCell"/>
</dbReference>
<keyword evidence="6 9" id="KW-0067">ATP-binding</keyword>
<dbReference type="SUPFAM" id="SSF52540">
    <property type="entry name" value="P-loop containing nucleoside triphosphate hydrolases"/>
    <property type="match status" value="1"/>
</dbReference>
<evidence type="ECO:0000256" key="1">
    <source>
        <dbReference type="ARBA" id="ARBA00004417"/>
    </source>
</evidence>
<dbReference type="GO" id="GO:0055085">
    <property type="term" value="P:transmembrane transport"/>
    <property type="evidence" value="ECO:0007669"/>
    <property type="project" value="UniProtKB-ARBA"/>
</dbReference>
<comment type="similarity">
    <text evidence="2">Belongs to the ABC transporter superfamily.</text>
</comment>
<dbReference type="InterPro" id="IPR017871">
    <property type="entry name" value="ABC_transporter-like_CS"/>
</dbReference>
<comment type="subcellular location">
    <subcellularLocation>
        <location evidence="1">Cell inner membrane</location>
        <topology evidence="1">Peripheral membrane protein</topology>
    </subcellularLocation>
</comment>
<dbReference type="PANTHER" id="PTHR43297">
    <property type="entry name" value="OLIGOPEPTIDE TRANSPORT ATP-BINDING PROTEIN APPD"/>
    <property type="match status" value="1"/>
</dbReference>
<dbReference type="PROSITE" id="PS50893">
    <property type="entry name" value="ABC_TRANSPORTER_2"/>
    <property type="match status" value="1"/>
</dbReference>
<dbReference type="Pfam" id="PF00005">
    <property type="entry name" value="ABC_tran"/>
    <property type="match status" value="1"/>
</dbReference>
<gene>
    <name evidence="9" type="ORF">SAMN04488094_10420</name>
</gene>
<dbReference type="CDD" id="cd03257">
    <property type="entry name" value="ABC_NikE_OppD_transporters"/>
    <property type="match status" value="1"/>
</dbReference>
<evidence type="ECO:0000256" key="5">
    <source>
        <dbReference type="ARBA" id="ARBA00022741"/>
    </source>
</evidence>
<dbReference type="Gene3D" id="3.40.50.300">
    <property type="entry name" value="P-loop containing nucleotide triphosphate hydrolases"/>
    <property type="match status" value="1"/>
</dbReference>
<keyword evidence="5" id="KW-0547">Nucleotide-binding</keyword>